<reference evidence="1 2" key="1">
    <citation type="submission" date="2015-01" db="EMBL/GenBank/DDBJ databases">
        <title>Lifestyle Evolution in Cyanobacterial Symbionts of Sponges.</title>
        <authorList>
            <person name="Burgsdorf I."/>
            <person name="Slaby B.M."/>
            <person name="Handley K.M."/>
            <person name="Haber M."/>
            <person name="Blom J."/>
            <person name="Marshall C.W."/>
            <person name="Gilbert J.A."/>
            <person name="Hentschel U."/>
            <person name="Steindler L."/>
        </authorList>
    </citation>
    <scope>NUCLEOTIDE SEQUENCE [LARGE SCALE GENOMIC DNA]</scope>
    <source>
        <strain evidence="1">142</strain>
    </source>
</reference>
<sequence>MLGLETSKLGQCRLERFVEVGKPTDLQEQFTFFRGQNFRHPKKLLIHEPELREAGSIPNFIRDYVPSVLDRIVKALEPGQGHGEKRSPL</sequence>
<comment type="caution">
    <text evidence="1">The sequence shown here is derived from an EMBL/GenBank/DDBJ whole genome shotgun (WGS) entry which is preliminary data.</text>
</comment>
<dbReference type="EMBL" id="JXUO01000053">
    <property type="protein sequence ID" value="KKZ15186.1"/>
    <property type="molecule type" value="Genomic_DNA"/>
</dbReference>
<dbReference type="AlphaFoldDB" id="A0A6N3XDB0"/>
<accession>A0A6N3XDB0</accession>
<evidence type="ECO:0000313" key="2">
    <source>
        <dbReference type="Proteomes" id="UP000035054"/>
    </source>
</evidence>
<dbReference type="Proteomes" id="UP000035054">
    <property type="component" value="Unassembled WGS sequence"/>
</dbReference>
<evidence type="ECO:0000313" key="1">
    <source>
        <dbReference type="EMBL" id="KKZ15186.1"/>
    </source>
</evidence>
<name>A0A6N3XDB0_9SYNE</name>
<protein>
    <submittedName>
        <fullName evidence="1">Uncharacterized protein</fullName>
    </submittedName>
</protein>
<gene>
    <name evidence="1" type="ORF">TH68_01755</name>
</gene>
<organism evidence="1 2">
    <name type="scientific">Candidatus Synechococcus spongiarum 142</name>
    <dbReference type="NCBI Taxonomy" id="1608213"/>
    <lineage>
        <taxon>Bacteria</taxon>
        <taxon>Bacillati</taxon>
        <taxon>Cyanobacteriota</taxon>
        <taxon>Cyanophyceae</taxon>
        <taxon>Synechococcales</taxon>
        <taxon>Synechococcaceae</taxon>
        <taxon>Synechococcus</taxon>
    </lineage>
</organism>
<proteinExistence type="predicted"/>